<keyword evidence="3" id="KW-1185">Reference proteome</keyword>
<organism evidence="2 3">
    <name type="scientific">Solanum bulbocastanum</name>
    <name type="common">Wild potato</name>
    <dbReference type="NCBI Taxonomy" id="147425"/>
    <lineage>
        <taxon>Eukaryota</taxon>
        <taxon>Viridiplantae</taxon>
        <taxon>Streptophyta</taxon>
        <taxon>Embryophyta</taxon>
        <taxon>Tracheophyta</taxon>
        <taxon>Spermatophyta</taxon>
        <taxon>Magnoliopsida</taxon>
        <taxon>eudicotyledons</taxon>
        <taxon>Gunneridae</taxon>
        <taxon>Pentapetalae</taxon>
        <taxon>asterids</taxon>
        <taxon>lamiids</taxon>
        <taxon>Solanales</taxon>
        <taxon>Solanaceae</taxon>
        <taxon>Solanoideae</taxon>
        <taxon>Solaneae</taxon>
        <taxon>Solanum</taxon>
    </lineage>
</organism>
<sequence>MCSVVCFSNVVIAHLQHARLIDHNVLETLFIPSPRETVLLHKRLIKDSVINFLFQLLLLQLLLILVRRHRSLKVSFKYSTFFLFYNVELQENGVKFITISRIKGNNELT</sequence>
<feature type="transmembrane region" description="Helical" evidence="1">
    <location>
        <begin position="49"/>
        <end position="66"/>
    </location>
</feature>
<keyword evidence="1" id="KW-0812">Transmembrane</keyword>
<evidence type="ECO:0000313" key="2">
    <source>
        <dbReference type="EMBL" id="KAK6779952.1"/>
    </source>
</evidence>
<gene>
    <name evidence="2" type="ORF">RDI58_022136</name>
</gene>
<proteinExistence type="predicted"/>
<evidence type="ECO:0000256" key="1">
    <source>
        <dbReference type="SAM" id="Phobius"/>
    </source>
</evidence>
<comment type="caution">
    <text evidence="2">The sequence shown here is derived from an EMBL/GenBank/DDBJ whole genome shotgun (WGS) entry which is preliminary data.</text>
</comment>
<keyword evidence="1" id="KW-1133">Transmembrane helix</keyword>
<name>A0AAN8Y5I3_SOLBU</name>
<keyword evidence="1" id="KW-0472">Membrane</keyword>
<dbReference type="EMBL" id="JBANQN010000009">
    <property type="protein sequence ID" value="KAK6779952.1"/>
    <property type="molecule type" value="Genomic_DNA"/>
</dbReference>
<reference evidence="2 3" key="1">
    <citation type="submission" date="2024-02" db="EMBL/GenBank/DDBJ databases">
        <title>de novo genome assembly of Solanum bulbocastanum strain 11H21.</title>
        <authorList>
            <person name="Hosaka A.J."/>
        </authorList>
    </citation>
    <scope>NUCLEOTIDE SEQUENCE [LARGE SCALE GENOMIC DNA]</scope>
    <source>
        <tissue evidence="2">Young leaves</tissue>
    </source>
</reference>
<evidence type="ECO:0000313" key="3">
    <source>
        <dbReference type="Proteomes" id="UP001371456"/>
    </source>
</evidence>
<accession>A0AAN8Y5I3</accession>
<dbReference type="AlphaFoldDB" id="A0AAN8Y5I3"/>
<dbReference type="Proteomes" id="UP001371456">
    <property type="component" value="Unassembled WGS sequence"/>
</dbReference>
<protein>
    <submittedName>
        <fullName evidence="2">Uncharacterized protein</fullName>
    </submittedName>
</protein>